<proteinExistence type="predicted"/>
<name>H0EI50_GLAL7</name>
<dbReference type="Proteomes" id="UP000005446">
    <property type="component" value="Unassembled WGS sequence"/>
</dbReference>
<accession>H0EI50</accession>
<reference evidence="2 3" key="1">
    <citation type="journal article" date="2012" name="Eukaryot. Cell">
        <title>Genome sequence of the fungus Glarea lozoyensis: the first genome sequence of a species from the Helotiaceae family.</title>
        <authorList>
            <person name="Youssar L."/>
            <person name="Gruening B.A."/>
            <person name="Erxleben A."/>
            <person name="Guenther S."/>
            <person name="Huettel W."/>
        </authorList>
    </citation>
    <scope>NUCLEOTIDE SEQUENCE [LARGE SCALE GENOMIC DNA]</scope>
    <source>
        <strain evidence="3">ATCC 74030 / MF5533</strain>
    </source>
</reference>
<dbReference type="AlphaFoldDB" id="H0EI50"/>
<organism evidence="2 3">
    <name type="scientific">Glarea lozoyensis (strain ATCC 74030 / MF5533)</name>
    <dbReference type="NCBI Taxonomy" id="1104152"/>
    <lineage>
        <taxon>Eukaryota</taxon>
        <taxon>Fungi</taxon>
        <taxon>Dikarya</taxon>
        <taxon>Ascomycota</taxon>
        <taxon>Pezizomycotina</taxon>
        <taxon>Leotiomycetes</taxon>
        <taxon>Helotiales</taxon>
        <taxon>Helotiaceae</taxon>
        <taxon>Glarea</taxon>
    </lineage>
</organism>
<comment type="caution">
    <text evidence="2">The sequence shown here is derived from an EMBL/GenBank/DDBJ whole genome shotgun (WGS) entry which is preliminary data.</text>
</comment>
<evidence type="ECO:0000313" key="3">
    <source>
        <dbReference type="Proteomes" id="UP000005446"/>
    </source>
</evidence>
<gene>
    <name evidence="2" type="ORF">M7I_2198</name>
</gene>
<dbReference type="InParanoid" id="H0EI50"/>
<evidence type="ECO:0000256" key="1">
    <source>
        <dbReference type="SAM" id="SignalP"/>
    </source>
</evidence>
<keyword evidence="3" id="KW-1185">Reference proteome</keyword>
<sequence length="80" mass="8870">MLLHSFNQPFVLVLAPWSLSGTVSKTIPPTTAAIFVGSARNGFGQLPPEKWARLCLSYTGFNWGARVRTSSMAWRKKYPA</sequence>
<feature type="chain" id="PRO_5003532487" evidence="1">
    <location>
        <begin position="25"/>
        <end position="80"/>
    </location>
</feature>
<dbReference type="HOGENOM" id="CLU_2589989_0_0_1"/>
<feature type="signal peptide" evidence="1">
    <location>
        <begin position="1"/>
        <end position="24"/>
    </location>
</feature>
<dbReference type="EMBL" id="AGUE01000044">
    <property type="protein sequence ID" value="EHL01843.1"/>
    <property type="molecule type" value="Genomic_DNA"/>
</dbReference>
<protein>
    <submittedName>
        <fullName evidence="2">Uncharacterized protein</fullName>
    </submittedName>
</protein>
<keyword evidence="1" id="KW-0732">Signal</keyword>
<evidence type="ECO:0000313" key="2">
    <source>
        <dbReference type="EMBL" id="EHL01843.1"/>
    </source>
</evidence>